<evidence type="ECO:0000256" key="1">
    <source>
        <dbReference type="SAM" id="MobiDB-lite"/>
    </source>
</evidence>
<reference evidence="2 3" key="1">
    <citation type="submission" date="2019-07" db="EMBL/GenBank/DDBJ databases">
        <title>Whole genome shotgun sequence of Cellulomonas aerilata NBRC 106308.</title>
        <authorList>
            <person name="Hosoyama A."/>
            <person name="Uohara A."/>
            <person name="Ohji S."/>
            <person name="Ichikawa N."/>
        </authorList>
    </citation>
    <scope>NUCLEOTIDE SEQUENCE [LARGE SCALE GENOMIC DNA]</scope>
    <source>
        <strain evidence="2 3">NBRC 106308</strain>
    </source>
</reference>
<dbReference type="InterPro" id="IPR011033">
    <property type="entry name" value="PRC_barrel-like_sf"/>
</dbReference>
<dbReference type="AlphaFoldDB" id="A0A512D754"/>
<gene>
    <name evidence="2" type="ORF">CAE01nite_00390</name>
</gene>
<dbReference type="Gene3D" id="3.90.50.10">
    <property type="entry name" value="Photosynthetic Reaction Center, subunit H, domain 2"/>
    <property type="match status" value="1"/>
</dbReference>
<dbReference type="GO" id="GO:0030077">
    <property type="term" value="C:plasma membrane light-harvesting complex"/>
    <property type="evidence" value="ECO:0007669"/>
    <property type="project" value="InterPro"/>
</dbReference>
<evidence type="ECO:0000313" key="3">
    <source>
        <dbReference type="Proteomes" id="UP000321181"/>
    </source>
</evidence>
<protein>
    <recommendedName>
        <fullName evidence="4">PRC-barrel domain-containing protein</fullName>
    </recommendedName>
</protein>
<accession>A0A512D754</accession>
<proteinExistence type="predicted"/>
<dbReference type="SUPFAM" id="SSF50346">
    <property type="entry name" value="PRC-barrel domain"/>
    <property type="match status" value="1"/>
</dbReference>
<dbReference type="InterPro" id="IPR014747">
    <property type="entry name" value="Bac_photo_RC_H_C"/>
</dbReference>
<evidence type="ECO:0000313" key="2">
    <source>
        <dbReference type="EMBL" id="GEO32314.1"/>
    </source>
</evidence>
<sequence>MPISEDQAFLVTRSTAYDRDGLRIGAVMGIYSDNHTGRPEWVTVSEESTGSVRFAPLASASYARGRLLLDVTRAQVLAAPVTSHGDDLDGRAETVLYTHYGLSPAGDTDVDPASRTTPRAESDSGEHSLLPPAER</sequence>
<dbReference type="OrthoDB" id="3712018at2"/>
<organism evidence="2 3">
    <name type="scientific">Cellulomonas aerilata</name>
    <dbReference type="NCBI Taxonomy" id="515326"/>
    <lineage>
        <taxon>Bacteria</taxon>
        <taxon>Bacillati</taxon>
        <taxon>Actinomycetota</taxon>
        <taxon>Actinomycetes</taxon>
        <taxon>Micrococcales</taxon>
        <taxon>Cellulomonadaceae</taxon>
        <taxon>Cellulomonas</taxon>
    </lineage>
</organism>
<dbReference type="Proteomes" id="UP000321181">
    <property type="component" value="Unassembled WGS sequence"/>
</dbReference>
<dbReference type="EMBL" id="BJYY01000001">
    <property type="protein sequence ID" value="GEO32314.1"/>
    <property type="molecule type" value="Genomic_DNA"/>
</dbReference>
<dbReference type="GO" id="GO:0019684">
    <property type="term" value="P:photosynthesis, light reaction"/>
    <property type="evidence" value="ECO:0007669"/>
    <property type="project" value="InterPro"/>
</dbReference>
<keyword evidence="3" id="KW-1185">Reference proteome</keyword>
<comment type="caution">
    <text evidence="2">The sequence shown here is derived from an EMBL/GenBank/DDBJ whole genome shotgun (WGS) entry which is preliminary data.</text>
</comment>
<dbReference type="RefSeq" id="WP_146898381.1">
    <property type="nucleotide sequence ID" value="NZ_BAAARM010000001.1"/>
</dbReference>
<feature type="region of interest" description="Disordered" evidence="1">
    <location>
        <begin position="101"/>
        <end position="135"/>
    </location>
</feature>
<name>A0A512D754_9CELL</name>
<evidence type="ECO:0008006" key="4">
    <source>
        <dbReference type="Google" id="ProtNLM"/>
    </source>
</evidence>